<dbReference type="Pfam" id="PF00583">
    <property type="entry name" value="Acetyltransf_1"/>
    <property type="match status" value="1"/>
</dbReference>
<organism evidence="2 3">
    <name type="scientific">Deinococcus rufus</name>
    <dbReference type="NCBI Taxonomy" id="2136097"/>
    <lineage>
        <taxon>Bacteria</taxon>
        <taxon>Thermotogati</taxon>
        <taxon>Deinococcota</taxon>
        <taxon>Deinococci</taxon>
        <taxon>Deinococcales</taxon>
        <taxon>Deinococcaceae</taxon>
        <taxon>Deinococcus</taxon>
    </lineage>
</organism>
<reference evidence="3" key="1">
    <citation type="journal article" date="2019" name="Int. J. Syst. Evol. Microbiol.">
        <title>The Global Catalogue of Microorganisms (GCM) 10K type strain sequencing project: providing services to taxonomists for standard genome sequencing and annotation.</title>
        <authorList>
            <consortium name="The Broad Institute Genomics Platform"/>
            <consortium name="The Broad Institute Genome Sequencing Center for Infectious Disease"/>
            <person name="Wu L."/>
            <person name="Ma J."/>
        </authorList>
    </citation>
    <scope>NUCLEOTIDE SEQUENCE [LARGE SCALE GENOMIC DNA]</scope>
    <source>
        <strain evidence="3">CCTCC AB 2017081</strain>
    </source>
</reference>
<proteinExistence type="predicted"/>
<sequence length="154" mass="16371">MSDPRALRPIPPGDAALALPALRELRPDSPATDRVEALQAHLHAVGPEGYRLTGAFEPGRAEAVAVAGWRVVTTLWEGRTLYVDDLSTLPGARGRGHAGALLTWLADEARHLGCVALHLDSGTGEARHAAHRLYHAHGLSISAHHFSRALGEPA</sequence>
<dbReference type="Gene3D" id="3.40.630.30">
    <property type="match status" value="1"/>
</dbReference>
<dbReference type="CDD" id="cd04301">
    <property type="entry name" value="NAT_SF"/>
    <property type="match status" value="1"/>
</dbReference>
<evidence type="ECO:0000313" key="3">
    <source>
        <dbReference type="Proteomes" id="UP001595803"/>
    </source>
</evidence>
<dbReference type="InterPro" id="IPR016181">
    <property type="entry name" value="Acyl_CoA_acyltransferase"/>
</dbReference>
<dbReference type="EMBL" id="JBHRZG010000010">
    <property type="protein sequence ID" value="MFC3833290.1"/>
    <property type="molecule type" value="Genomic_DNA"/>
</dbReference>
<dbReference type="InterPro" id="IPR000182">
    <property type="entry name" value="GNAT_dom"/>
</dbReference>
<keyword evidence="3" id="KW-1185">Reference proteome</keyword>
<dbReference type="GO" id="GO:0016746">
    <property type="term" value="F:acyltransferase activity"/>
    <property type="evidence" value="ECO:0007669"/>
    <property type="project" value="UniProtKB-KW"/>
</dbReference>
<dbReference type="RefSeq" id="WP_322472702.1">
    <property type="nucleotide sequence ID" value="NZ_JBHRZG010000010.1"/>
</dbReference>
<keyword evidence="2" id="KW-0808">Transferase</keyword>
<name>A0ABV7ZAM4_9DEIO</name>
<evidence type="ECO:0000259" key="1">
    <source>
        <dbReference type="PROSITE" id="PS51186"/>
    </source>
</evidence>
<dbReference type="SUPFAM" id="SSF55729">
    <property type="entry name" value="Acyl-CoA N-acyltransferases (Nat)"/>
    <property type="match status" value="1"/>
</dbReference>
<dbReference type="Proteomes" id="UP001595803">
    <property type="component" value="Unassembled WGS sequence"/>
</dbReference>
<evidence type="ECO:0000313" key="2">
    <source>
        <dbReference type="EMBL" id="MFC3833290.1"/>
    </source>
</evidence>
<protein>
    <submittedName>
        <fullName evidence="2">GNAT family N-acetyltransferase</fullName>
        <ecNumber evidence="2">2.3.1.-</ecNumber>
    </submittedName>
</protein>
<dbReference type="PROSITE" id="PS51186">
    <property type="entry name" value="GNAT"/>
    <property type="match status" value="1"/>
</dbReference>
<comment type="caution">
    <text evidence="2">The sequence shown here is derived from an EMBL/GenBank/DDBJ whole genome shotgun (WGS) entry which is preliminary data.</text>
</comment>
<accession>A0ABV7ZAM4</accession>
<keyword evidence="2" id="KW-0012">Acyltransferase</keyword>
<dbReference type="EC" id="2.3.1.-" evidence="2"/>
<gene>
    <name evidence="2" type="ORF">ACFOSB_10505</name>
</gene>
<feature type="domain" description="N-acetyltransferase" evidence="1">
    <location>
        <begin position="5"/>
        <end position="154"/>
    </location>
</feature>